<feature type="transmembrane region" description="Helical" evidence="10">
    <location>
        <begin position="101"/>
        <end position="128"/>
    </location>
</feature>
<comment type="caution">
    <text evidence="13">The sequence shown here is derived from an EMBL/GenBank/DDBJ whole genome shotgun (WGS) entry which is preliminary data.</text>
</comment>
<dbReference type="InterPro" id="IPR027005">
    <property type="entry name" value="PMT-like"/>
</dbReference>
<sequence length="423" mass="48835">MSKKLIIFIVLLTFFSLIIRVYRLSEPNHYYFDEVYHVVTARAYANNDPAAYNPFSPPPEEGTAFDWLHPPLAKLIQAASIKVIGDKPIGWRLPSAIFGTALIPATFALAYLLFGPAVAVFASLIIAFENLTFVMSRITMNDIFLAFFVVCSFIFAYLYATRRPVKNLLITAVFLGLALATKWTGFYAIVAVLGFLLLHDLKERRLNLKLILLVIIPLLMYLGSYGQYFLQGHSVSEFVGLHKQIWWYQNRHDLEHSYGTTAFFCVPQGTTGPKSWCPWVLNIRGVYFSYKDYGSDNAGYIYALGNPIVFWLGIVAVSYMIGKFIQRRSMKILLVLLAYFIFWLPWIFTPRLLFLYHYLPSIPFLAIVLGYEFRDIYNTRFKFAVILLLVVIALTFLYFFPISSGWPIKIDSIDRFMWLRSWR</sequence>
<feature type="domain" description="ArnT-like N-terminal" evidence="11">
    <location>
        <begin position="11"/>
        <end position="213"/>
    </location>
</feature>
<keyword evidence="5 10" id="KW-0808">Transferase</keyword>
<feature type="transmembrane region" description="Helical" evidence="10">
    <location>
        <begin position="354"/>
        <end position="371"/>
    </location>
</feature>
<feature type="transmembrane region" description="Helical" evidence="10">
    <location>
        <begin position="210"/>
        <end position="230"/>
    </location>
</feature>
<evidence type="ECO:0000256" key="10">
    <source>
        <dbReference type="RuleBase" id="RU367007"/>
    </source>
</evidence>
<dbReference type="UniPathway" id="UPA00378"/>
<dbReference type="GO" id="GO:0004169">
    <property type="term" value="F:dolichyl-phosphate-mannose-protein mannosyltransferase activity"/>
    <property type="evidence" value="ECO:0007669"/>
    <property type="project" value="UniProtKB-UniRule"/>
</dbReference>
<comment type="subcellular location">
    <subcellularLocation>
        <location evidence="10">Cell membrane</location>
    </subcellularLocation>
    <subcellularLocation>
        <location evidence="1">Endomembrane system</location>
        <topology evidence="1">Multi-pass membrane protein</topology>
    </subcellularLocation>
</comment>
<comment type="similarity">
    <text evidence="3 10">Belongs to the glycosyltransferase 39 family.</text>
</comment>
<proteinExistence type="inferred from homology"/>
<accession>A0A0G0UFM5</accession>
<dbReference type="EC" id="2.4.1.-" evidence="10"/>
<dbReference type="Pfam" id="PF16192">
    <property type="entry name" value="PMT_4TMC"/>
    <property type="match status" value="1"/>
</dbReference>
<keyword evidence="10" id="KW-1003">Cell membrane</keyword>
<keyword evidence="6 10" id="KW-0812">Transmembrane</keyword>
<evidence type="ECO:0000256" key="7">
    <source>
        <dbReference type="ARBA" id="ARBA00022989"/>
    </source>
</evidence>
<evidence type="ECO:0000256" key="4">
    <source>
        <dbReference type="ARBA" id="ARBA00022676"/>
    </source>
</evidence>
<dbReference type="InterPro" id="IPR032421">
    <property type="entry name" value="PMT_4TMC"/>
</dbReference>
<evidence type="ECO:0000256" key="6">
    <source>
        <dbReference type="ARBA" id="ARBA00022692"/>
    </source>
</evidence>
<keyword evidence="7 10" id="KW-1133">Transmembrane helix</keyword>
<feature type="transmembrane region" description="Helical" evidence="10">
    <location>
        <begin position="332"/>
        <end position="348"/>
    </location>
</feature>
<keyword evidence="8 10" id="KW-0472">Membrane</keyword>
<keyword evidence="4 10" id="KW-0328">Glycosyltransferase</keyword>
<evidence type="ECO:0000256" key="1">
    <source>
        <dbReference type="ARBA" id="ARBA00004127"/>
    </source>
</evidence>
<evidence type="ECO:0000256" key="3">
    <source>
        <dbReference type="ARBA" id="ARBA00007222"/>
    </source>
</evidence>
<evidence type="ECO:0000259" key="11">
    <source>
        <dbReference type="Pfam" id="PF02366"/>
    </source>
</evidence>
<organism evidence="13 14">
    <name type="scientific">Candidatus Curtissbacteria bacterium GW2011_GWA1_41_11</name>
    <dbReference type="NCBI Taxonomy" id="1618409"/>
    <lineage>
        <taxon>Bacteria</taxon>
        <taxon>Candidatus Curtissiibacteriota</taxon>
    </lineage>
</organism>
<feature type="transmembrane region" description="Helical" evidence="10">
    <location>
        <begin position="300"/>
        <end position="320"/>
    </location>
</feature>
<evidence type="ECO:0000256" key="8">
    <source>
        <dbReference type="ARBA" id="ARBA00023136"/>
    </source>
</evidence>
<dbReference type="EMBL" id="LCAG01000003">
    <property type="protein sequence ID" value="KKR87688.1"/>
    <property type="molecule type" value="Genomic_DNA"/>
</dbReference>
<dbReference type="Proteomes" id="UP000034854">
    <property type="component" value="Unassembled WGS sequence"/>
</dbReference>
<comment type="pathway">
    <text evidence="2 10">Protein modification; protein glycosylation.</text>
</comment>
<protein>
    <recommendedName>
        <fullName evidence="9 10">Polyprenol-phosphate-mannose--protein mannosyltransferase</fullName>
        <ecNumber evidence="10">2.4.1.-</ecNumber>
    </recommendedName>
</protein>
<dbReference type="GO" id="GO:0012505">
    <property type="term" value="C:endomembrane system"/>
    <property type="evidence" value="ECO:0007669"/>
    <property type="project" value="UniProtKB-SubCell"/>
</dbReference>
<dbReference type="InterPro" id="IPR003342">
    <property type="entry name" value="ArnT-like_N"/>
</dbReference>
<dbReference type="GO" id="GO:0005886">
    <property type="term" value="C:plasma membrane"/>
    <property type="evidence" value="ECO:0007669"/>
    <property type="project" value="UniProtKB-SubCell"/>
</dbReference>
<feature type="transmembrane region" description="Helical" evidence="10">
    <location>
        <begin position="140"/>
        <end position="160"/>
    </location>
</feature>
<evidence type="ECO:0000259" key="12">
    <source>
        <dbReference type="Pfam" id="PF16192"/>
    </source>
</evidence>
<feature type="transmembrane region" description="Helical" evidence="10">
    <location>
        <begin position="172"/>
        <end position="198"/>
    </location>
</feature>
<dbReference type="AlphaFoldDB" id="A0A0G0UFM5"/>
<dbReference type="Pfam" id="PF02366">
    <property type="entry name" value="PMT"/>
    <property type="match status" value="1"/>
</dbReference>
<feature type="domain" description="Protein O-mannosyl-transferase C-terminal four TM" evidence="12">
    <location>
        <begin position="238"/>
        <end position="422"/>
    </location>
</feature>
<gene>
    <name evidence="13" type="ORF">UU34_C0003G0030</name>
</gene>
<dbReference type="PANTHER" id="PTHR10050:SF53">
    <property type="entry name" value="CHROMOSOME UNDETERMINED SCAFFOLD_67, WHOLE GENOME SHOTGUN SEQUENCE"/>
    <property type="match status" value="1"/>
</dbReference>
<feature type="transmembrane region" description="Helical" evidence="10">
    <location>
        <begin position="383"/>
        <end position="402"/>
    </location>
</feature>
<evidence type="ECO:0000256" key="9">
    <source>
        <dbReference type="ARBA" id="ARBA00093617"/>
    </source>
</evidence>
<evidence type="ECO:0000313" key="13">
    <source>
        <dbReference type="EMBL" id="KKR87688.1"/>
    </source>
</evidence>
<dbReference type="PANTHER" id="PTHR10050">
    <property type="entry name" value="DOLICHYL-PHOSPHATE-MANNOSE--PROTEIN MANNOSYLTRANSFERASE"/>
    <property type="match status" value="1"/>
</dbReference>
<name>A0A0G0UFM5_9BACT</name>
<evidence type="ECO:0000313" key="14">
    <source>
        <dbReference type="Proteomes" id="UP000034854"/>
    </source>
</evidence>
<evidence type="ECO:0000256" key="5">
    <source>
        <dbReference type="ARBA" id="ARBA00022679"/>
    </source>
</evidence>
<comment type="function">
    <text evidence="10">Protein O-mannosyltransferase that catalyzes the transfer of a single mannose residue from a polyprenol phospho-mannosyl lipidic donor to the hydroxyl group of selected serine and threonine residues in acceptor proteins.</text>
</comment>
<reference evidence="13 14" key="1">
    <citation type="journal article" date="2015" name="Nature">
        <title>rRNA introns, odd ribosomes, and small enigmatic genomes across a large radiation of phyla.</title>
        <authorList>
            <person name="Brown C.T."/>
            <person name="Hug L.A."/>
            <person name="Thomas B.C."/>
            <person name="Sharon I."/>
            <person name="Castelle C.J."/>
            <person name="Singh A."/>
            <person name="Wilkins M.J."/>
            <person name="Williams K.H."/>
            <person name="Banfield J.F."/>
        </authorList>
    </citation>
    <scope>NUCLEOTIDE SEQUENCE [LARGE SCALE GENOMIC DNA]</scope>
</reference>
<evidence type="ECO:0000256" key="2">
    <source>
        <dbReference type="ARBA" id="ARBA00004922"/>
    </source>
</evidence>